<gene>
    <name evidence="2" type="ORF">K2U94_20005</name>
</gene>
<evidence type="ECO:0000313" key="2">
    <source>
        <dbReference type="EMBL" id="MCI4685012.1"/>
    </source>
</evidence>
<name>A0ABS9ZFR4_9HYPH</name>
<keyword evidence="1" id="KW-0472">Membrane</keyword>
<dbReference type="Proteomes" id="UP001139104">
    <property type="component" value="Unassembled WGS sequence"/>
</dbReference>
<keyword evidence="1" id="KW-0812">Transmembrane</keyword>
<dbReference type="RefSeq" id="WP_243069032.1">
    <property type="nucleotide sequence ID" value="NZ_JAIVFK010000018.1"/>
</dbReference>
<comment type="caution">
    <text evidence="2">The sequence shown here is derived from an EMBL/GenBank/DDBJ whole genome shotgun (WGS) entry which is preliminary data.</text>
</comment>
<protein>
    <submittedName>
        <fullName evidence="2">Uncharacterized protein</fullName>
    </submittedName>
</protein>
<keyword evidence="3" id="KW-1185">Reference proteome</keyword>
<feature type="transmembrane region" description="Helical" evidence="1">
    <location>
        <begin position="12"/>
        <end position="29"/>
    </location>
</feature>
<organism evidence="2 3">
    <name type="scientific">Candidatus Rhodoblastus alkanivorans</name>
    <dbReference type="NCBI Taxonomy" id="2954117"/>
    <lineage>
        <taxon>Bacteria</taxon>
        <taxon>Pseudomonadati</taxon>
        <taxon>Pseudomonadota</taxon>
        <taxon>Alphaproteobacteria</taxon>
        <taxon>Hyphomicrobiales</taxon>
        <taxon>Rhodoblastaceae</taxon>
        <taxon>Rhodoblastus</taxon>
    </lineage>
</organism>
<keyword evidence="1" id="KW-1133">Transmembrane helix</keyword>
<sequence>MSQALSTAHLRAWNLANTLMVCIIVFQAGNGDYGVMPTDEYDGDPAAVVHEFDPFTR</sequence>
<accession>A0ABS9ZFR4</accession>
<proteinExistence type="predicted"/>
<evidence type="ECO:0000256" key="1">
    <source>
        <dbReference type="SAM" id="Phobius"/>
    </source>
</evidence>
<evidence type="ECO:0000313" key="3">
    <source>
        <dbReference type="Proteomes" id="UP001139104"/>
    </source>
</evidence>
<reference evidence="2" key="1">
    <citation type="journal article" date="2022" name="ISME J.">
        <title>Identification of active gaseous-alkane degraders at natural gas seeps.</title>
        <authorList>
            <person name="Farhan Ul Haque M."/>
            <person name="Hernandez M."/>
            <person name="Crombie A.T."/>
            <person name="Murrell J.C."/>
        </authorList>
    </citation>
    <scope>NUCLEOTIDE SEQUENCE</scope>
    <source>
        <strain evidence="2">PC2</strain>
    </source>
</reference>
<dbReference type="EMBL" id="JAIVFP010000002">
    <property type="protein sequence ID" value="MCI4685012.1"/>
    <property type="molecule type" value="Genomic_DNA"/>
</dbReference>